<protein>
    <recommendedName>
        <fullName evidence="3 6">Glutaminase</fullName>
        <ecNumber evidence="3 6">3.5.1.2</ecNumber>
    </recommendedName>
</protein>
<accession>A0A1G6QZ96</accession>
<feature type="binding site" evidence="6">
    <location>
        <position position="239"/>
    </location>
    <ligand>
        <name>substrate</name>
    </ligand>
</feature>
<dbReference type="Pfam" id="PF04960">
    <property type="entry name" value="Glutaminase"/>
    <property type="match status" value="1"/>
</dbReference>
<keyword evidence="8" id="KW-1185">Reference proteome</keyword>
<evidence type="ECO:0000256" key="1">
    <source>
        <dbReference type="ARBA" id="ARBA00011076"/>
    </source>
</evidence>
<evidence type="ECO:0000256" key="2">
    <source>
        <dbReference type="ARBA" id="ARBA00011881"/>
    </source>
</evidence>
<feature type="binding site" evidence="6">
    <location>
        <position position="165"/>
    </location>
    <ligand>
        <name>substrate</name>
    </ligand>
</feature>
<sequence>MQAFLEKMVQKHRPQAGEGKVADYIPELSRQNSAALGVSVYTSNGETFSAGDCSVQYSLQSISKVITLIIALMDWGPEKVFERVGMEPTGNPFNAISDLELYSPKKPLNPMINSGALVVSSMIEGLSVEERLERVLKLVQDMSGNPDIGVDEAVYHSERATGYRNRSMAYFLKEFGVIEDVEATLELYFRQCAISVTCNDLSRMGFCLSRHGENAAGQQVIPRSLARLVKTFMVTCGMYNASGAFAIQVGIPAKSGVSGGIMASVPNRMGIGVYGPALDEKGNSYAGVRLLQDLSREWNLSIF</sequence>
<dbReference type="OrthoDB" id="9788822at2"/>
<name>A0A1G6QZ96_9BACL</name>
<dbReference type="InterPro" id="IPR012338">
    <property type="entry name" value="Beta-lactam/transpept-like"/>
</dbReference>
<dbReference type="FunFam" id="3.40.710.10:FF:000005">
    <property type="entry name" value="Glutaminase"/>
    <property type="match status" value="1"/>
</dbReference>
<comment type="subunit">
    <text evidence="2 6">Homotetramer.</text>
</comment>
<feature type="binding site" evidence="6">
    <location>
        <position position="61"/>
    </location>
    <ligand>
        <name>substrate</name>
    </ligand>
</feature>
<dbReference type="STRING" id="1236220.SAMN04488112_1259"/>
<dbReference type="AlphaFoldDB" id="A0A1G6QZ96"/>
<evidence type="ECO:0000256" key="4">
    <source>
        <dbReference type="ARBA" id="ARBA00022801"/>
    </source>
</evidence>
<dbReference type="RefSeq" id="WP_091572892.1">
    <property type="nucleotide sequence ID" value="NZ_FMZA01000025.1"/>
</dbReference>
<evidence type="ECO:0000256" key="5">
    <source>
        <dbReference type="ARBA" id="ARBA00049534"/>
    </source>
</evidence>
<proteinExistence type="inferred from homology"/>
<dbReference type="PANTHER" id="PTHR12544:SF29">
    <property type="entry name" value="GLUTAMINASE"/>
    <property type="match status" value="1"/>
</dbReference>
<evidence type="ECO:0000256" key="3">
    <source>
        <dbReference type="ARBA" id="ARBA00012918"/>
    </source>
</evidence>
<evidence type="ECO:0000256" key="6">
    <source>
        <dbReference type="HAMAP-Rule" id="MF_00313"/>
    </source>
</evidence>
<dbReference type="GO" id="GO:0006543">
    <property type="term" value="P:L-glutamine catabolic process"/>
    <property type="evidence" value="ECO:0007669"/>
    <property type="project" value="TreeGrafter"/>
</dbReference>
<dbReference type="GO" id="GO:0006537">
    <property type="term" value="P:glutamate biosynthetic process"/>
    <property type="evidence" value="ECO:0007669"/>
    <property type="project" value="TreeGrafter"/>
</dbReference>
<dbReference type="NCBIfam" id="TIGR03814">
    <property type="entry name" value="Gln_ase"/>
    <property type="match status" value="1"/>
</dbReference>
<dbReference type="SUPFAM" id="SSF56601">
    <property type="entry name" value="beta-lactamase/transpeptidase-like"/>
    <property type="match status" value="1"/>
</dbReference>
<dbReference type="HAMAP" id="MF_00313">
    <property type="entry name" value="Glutaminase"/>
    <property type="match status" value="1"/>
</dbReference>
<keyword evidence="6" id="KW-0007">Acetylation</keyword>
<feature type="binding site" evidence="6">
    <location>
        <position position="113"/>
    </location>
    <ligand>
        <name>substrate</name>
    </ligand>
</feature>
<keyword evidence="4 6" id="KW-0378">Hydrolase</keyword>
<comment type="similarity">
    <text evidence="1 6">Belongs to the glutaminase family.</text>
</comment>
<dbReference type="InterPro" id="IPR015868">
    <property type="entry name" value="Glutaminase"/>
</dbReference>
<feature type="binding site" evidence="6">
    <location>
        <position position="188"/>
    </location>
    <ligand>
        <name>substrate</name>
    </ligand>
</feature>
<evidence type="ECO:0000313" key="7">
    <source>
        <dbReference type="EMBL" id="SDC97662.1"/>
    </source>
</evidence>
<evidence type="ECO:0000313" key="8">
    <source>
        <dbReference type="Proteomes" id="UP000199387"/>
    </source>
</evidence>
<dbReference type="GO" id="GO:0004359">
    <property type="term" value="F:glutaminase activity"/>
    <property type="evidence" value="ECO:0007669"/>
    <property type="project" value="UniProtKB-UniRule"/>
</dbReference>
<reference evidence="7 8" key="1">
    <citation type="submission" date="2016-10" db="EMBL/GenBank/DDBJ databases">
        <authorList>
            <person name="de Groot N.N."/>
        </authorList>
    </citation>
    <scope>NUCLEOTIDE SEQUENCE [LARGE SCALE GENOMIC DNA]</scope>
    <source>
        <strain evidence="7 8">DSM 45514</strain>
    </source>
</reference>
<feature type="binding site" evidence="6">
    <location>
        <position position="158"/>
    </location>
    <ligand>
        <name>substrate</name>
    </ligand>
</feature>
<organism evidence="7 8">
    <name type="scientific">Melghirimyces thermohalophilus</name>
    <dbReference type="NCBI Taxonomy" id="1236220"/>
    <lineage>
        <taxon>Bacteria</taxon>
        <taxon>Bacillati</taxon>
        <taxon>Bacillota</taxon>
        <taxon>Bacilli</taxon>
        <taxon>Bacillales</taxon>
        <taxon>Thermoactinomycetaceae</taxon>
        <taxon>Melghirimyces</taxon>
    </lineage>
</organism>
<comment type="catalytic activity">
    <reaction evidence="5 6">
        <text>L-glutamine + H2O = L-glutamate + NH4(+)</text>
        <dbReference type="Rhea" id="RHEA:15889"/>
        <dbReference type="ChEBI" id="CHEBI:15377"/>
        <dbReference type="ChEBI" id="CHEBI:28938"/>
        <dbReference type="ChEBI" id="CHEBI:29985"/>
        <dbReference type="ChEBI" id="CHEBI:58359"/>
        <dbReference type="EC" id="3.5.1.2"/>
    </reaction>
</comment>
<feature type="binding site" evidence="6">
    <location>
        <position position="257"/>
    </location>
    <ligand>
        <name>substrate</name>
    </ligand>
</feature>
<dbReference type="PANTHER" id="PTHR12544">
    <property type="entry name" value="GLUTAMINASE"/>
    <property type="match status" value="1"/>
</dbReference>
<gene>
    <name evidence="6" type="primary">glsA</name>
    <name evidence="7" type="ORF">SAMN04488112_1259</name>
</gene>
<dbReference type="EMBL" id="FMZA01000025">
    <property type="protein sequence ID" value="SDC97662.1"/>
    <property type="molecule type" value="Genomic_DNA"/>
</dbReference>
<dbReference type="Proteomes" id="UP000199387">
    <property type="component" value="Unassembled WGS sequence"/>
</dbReference>
<dbReference type="EC" id="3.5.1.2" evidence="3 6"/>
<dbReference type="Gene3D" id="3.40.710.10">
    <property type="entry name" value="DD-peptidase/beta-lactamase superfamily"/>
    <property type="match status" value="1"/>
</dbReference>